<protein>
    <recommendedName>
        <fullName evidence="4">HTH luxR-type domain-containing protein</fullName>
    </recommendedName>
</protein>
<organism evidence="5 6">
    <name type="scientific">Eggerthella guodeyinii</name>
    <dbReference type="NCBI Taxonomy" id="2690837"/>
    <lineage>
        <taxon>Bacteria</taxon>
        <taxon>Bacillati</taxon>
        <taxon>Actinomycetota</taxon>
        <taxon>Coriobacteriia</taxon>
        <taxon>Eggerthellales</taxon>
        <taxon>Eggerthellaceae</taxon>
        <taxon>Eggerthella</taxon>
    </lineage>
</organism>
<dbReference type="PRINTS" id="PR00038">
    <property type="entry name" value="HTHLUXR"/>
</dbReference>
<sequence>MLLRTGVMQGETAPSLICRTSYTKARGACGLLPAMHMLCISVPCRIHDGSNQGKALRRAPMHRCGGECNLGETRLRQACACVRVVYYRLQGEGFAKPLRSADMPDSDTLDTWLSSVGKESVQAFQDDFSGLTDISLCLVYLDGTPALVASNRSLLCFHIEDRNCTRCRMQHQQILERMVQRGIAIIDTCYAGLTCFACPVFRDKDVVGAFFGGMVLGDNAEAVSAIDAERYDVRAMGRLELEKVLRLLGSTLSLLKGVRLASGATIDETGHELMEAFGLTSREVMVAGQVIQNKSNRDIADTLFISEKTVKTHVTNILKKTGAKNRYDMALLCKKYFNA</sequence>
<evidence type="ECO:0000313" key="6">
    <source>
        <dbReference type="Proteomes" id="UP000438093"/>
    </source>
</evidence>
<dbReference type="InterPro" id="IPR000792">
    <property type="entry name" value="Tscrpt_reg_LuxR_C"/>
</dbReference>
<accession>A0A6N7RNJ7</accession>
<dbReference type="Pfam" id="PF10114">
    <property type="entry name" value="PocR"/>
    <property type="match status" value="1"/>
</dbReference>
<dbReference type="AlphaFoldDB" id="A0A6N7RNJ7"/>
<evidence type="ECO:0000256" key="1">
    <source>
        <dbReference type="ARBA" id="ARBA00023015"/>
    </source>
</evidence>
<name>A0A6N7RNJ7_9ACTN</name>
<comment type="caution">
    <text evidence="5">The sequence shown here is derived from an EMBL/GenBank/DDBJ whole genome shotgun (WGS) entry which is preliminary data.</text>
</comment>
<gene>
    <name evidence="5" type="ORF">GJG86_10460</name>
</gene>
<dbReference type="PROSITE" id="PS50043">
    <property type="entry name" value="HTH_LUXR_2"/>
    <property type="match status" value="1"/>
</dbReference>
<dbReference type="CDD" id="cd06170">
    <property type="entry name" value="LuxR_C_like"/>
    <property type="match status" value="1"/>
</dbReference>
<dbReference type="Proteomes" id="UP000438093">
    <property type="component" value="Unassembled WGS sequence"/>
</dbReference>
<dbReference type="PANTHER" id="PTHR44688">
    <property type="entry name" value="DNA-BINDING TRANSCRIPTIONAL ACTIVATOR DEVR_DOSR"/>
    <property type="match status" value="1"/>
</dbReference>
<dbReference type="SUPFAM" id="SSF46894">
    <property type="entry name" value="C-terminal effector domain of the bipartite response regulators"/>
    <property type="match status" value="1"/>
</dbReference>
<dbReference type="InterPro" id="IPR018771">
    <property type="entry name" value="PocR_dom"/>
</dbReference>
<dbReference type="GO" id="GO:0006355">
    <property type="term" value="P:regulation of DNA-templated transcription"/>
    <property type="evidence" value="ECO:0007669"/>
    <property type="project" value="InterPro"/>
</dbReference>
<dbReference type="InterPro" id="IPR016032">
    <property type="entry name" value="Sig_transdc_resp-reg_C-effctor"/>
</dbReference>
<evidence type="ECO:0000259" key="4">
    <source>
        <dbReference type="PROSITE" id="PS50043"/>
    </source>
</evidence>
<evidence type="ECO:0000256" key="3">
    <source>
        <dbReference type="ARBA" id="ARBA00023163"/>
    </source>
</evidence>
<keyword evidence="1" id="KW-0805">Transcription regulation</keyword>
<dbReference type="PANTHER" id="PTHR44688:SF16">
    <property type="entry name" value="DNA-BINDING TRANSCRIPTIONAL ACTIVATOR DEVR_DOSR"/>
    <property type="match status" value="1"/>
</dbReference>
<evidence type="ECO:0000256" key="2">
    <source>
        <dbReference type="ARBA" id="ARBA00023125"/>
    </source>
</evidence>
<dbReference type="Gene3D" id="1.10.10.10">
    <property type="entry name" value="Winged helix-like DNA-binding domain superfamily/Winged helix DNA-binding domain"/>
    <property type="match status" value="1"/>
</dbReference>
<dbReference type="EMBL" id="VTFY01000008">
    <property type="protein sequence ID" value="MRX82913.1"/>
    <property type="molecule type" value="Genomic_DNA"/>
</dbReference>
<evidence type="ECO:0000313" key="5">
    <source>
        <dbReference type="EMBL" id="MRX82913.1"/>
    </source>
</evidence>
<keyword evidence="6" id="KW-1185">Reference proteome</keyword>
<proteinExistence type="predicted"/>
<dbReference type="InterPro" id="IPR036388">
    <property type="entry name" value="WH-like_DNA-bd_sf"/>
</dbReference>
<dbReference type="GO" id="GO:0003677">
    <property type="term" value="F:DNA binding"/>
    <property type="evidence" value="ECO:0007669"/>
    <property type="project" value="UniProtKB-KW"/>
</dbReference>
<dbReference type="SMART" id="SM00421">
    <property type="entry name" value="HTH_LUXR"/>
    <property type="match status" value="1"/>
</dbReference>
<dbReference type="Pfam" id="PF00196">
    <property type="entry name" value="GerE"/>
    <property type="match status" value="1"/>
</dbReference>
<keyword evidence="2" id="KW-0238">DNA-binding</keyword>
<feature type="domain" description="HTH luxR-type" evidence="4">
    <location>
        <begin position="272"/>
        <end position="337"/>
    </location>
</feature>
<keyword evidence="3" id="KW-0804">Transcription</keyword>
<reference evidence="6" key="1">
    <citation type="submission" date="2019-08" db="EMBL/GenBank/DDBJ databases">
        <title>Arthrobacter sp. nov., isolated from plateau pika and Tibetan wild ass.</title>
        <authorList>
            <person name="Ge Y."/>
        </authorList>
    </citation>
    <scope>NUCLEOTIDE SEQUENCE [LARGE SCALE GENOMIC DNA]</scope>
    <source>
        <strain evidence="6">HF-4214</strain>
    </source>
</reference>